<proteinExistence type="predicted"/>
<evidence type="ECO:0000313" key="2">
    <source>
        <dbReference type="EMBL" id="CAB4757945.1"/>
    </source>
</evidence>
<feature type="domain" description="ATP-grasp" evidence="1">
    <location>
        <begin position="47"/>
        <end position="129"/>
    </location>
</feature>
<dbReference type="Gene3D" id="3.30.470.20">
    <property type="entry name" value="ATP-grasp fold, B domain"/>
    <property type="match status" value="1"/>
</dbReference>
<dbReference type="GO" id="GO:0046872">
    <property type="term" value="F:metal ion binding"/>
    <property type="evidence" value="ECO:0007669"/>
    <property type="project" value="InterPro"/>
</dbReference>
<accession>A0A6J6UF63</accession>
<name>A0A6J6UF63_9ZZZZ</name>
<evidence type="ECO:0000259" key="1">
    <source>
        <dbReference type="PROSITE" id="PS50975"/>
    </source>
</evidence>
<sequence>MPVYPTPERAVAALQALHATSLRRTRANPTGPLAQVPEVGASEKQVKQILAAAGLPVPESVLVTSASEAVSAISQVGGLAVCKAIVPGLLHKSDAGGVVLGVTAQNAVEVFTRLEALGGQVLVERFVQGGVEAIVGITSSALGPVLTVGIGGILAEIVADAAVRLLPVDECDVREMIAETALAPMLAGARGAAPSDLEAFVRMVLQLASCTREWPTGFELDLNPVAVLGDGCWILDAMYSDALDLNSFQGIEGH</sequence>
<dbReference type="InterPro" id="IPR013815">
    <property type="entry name" value="ATP_grasp_subdomain_1"/>
</dbReference>
<dbReference type="Pfam" id="PF13549">
    <property type="entry name" value="ATP-grasp_5"/>
    <property type="match status" value="1"/>
</dbReference>
<dbReference type="EMBL" id="CAEZZA010000197">
    <property type="protein sequence ID" value="CAB4757945.1"/>
    <property type="molecule type" value="Genomic_DNA"/>
</dbReference>
<reference evidence="2" key="1">
    <citation type="submission" date="2020-05" db="EMBL/GenBank/DDBJ databases">
        <authorList>
            <person name="Chiriac C."/>
            <person name="Salcher M."/>
            <person name="Ghai R."/>
            <person name="Kavagutti S V."/>
        </authorList>
    </citation>
    <scope>NUCLEOTIDE SEQUENCE</scope>
</reference>
<dbReference type="PROSITE" id="PS50975">
    <property type="entry name" value="ATP_GRASP"/>
    <property type="match status" value="1"/>
</dbReference>
<gene>
    <name evidence="2" type="ORF">UFOPK2809_01254</name>
</gene>
<dbReference type="InterPro" id="IPR011761">
    <property type="entry name" value="ATP-grasp"/>
</dbReference>
<protein>
    <submittedName>
        <fullName evidence="2">Unannotated protein</fullName>
    </submittedName>
</protein>
<dbReference type="Gene3D" id="3.30.1490.20">
    <property type="entry name" value="ATP-grasp fold, A domain"/>
    <property type="match status" value="1"/>
</dbReference>
<dbReference type="GO" id="GO:0005524">
    <property type="term" value="F:ATP binding"/>
    <property type="evidence" value="ECO:0007669"/>
    <property type="project" value="InterPro"/>
</dbReference>
<dbReference type="SUPFAM" id="SSF56059">
    <property type="entry name" value="Glutathione synthetase ATP-binding domain-like"/>
    <property type="match status" value="1"/>
</dbReference>
<dbReference type="AlphaFoldDB" id="A0A6J6UF63"/>
<dbReference type="PANTHER" id="PTHR42793">
    <property type="entry name" value="COA BINDING DOMAIN CONTAINING PROTEIN"/>
    <property type="match status" value="1"/>
</dbReference>
<organism evidence="2">
    <name type="scientific">freshwater metagenome</name>
    <dbReference type="NCBI Taxonomy" id="449393"/>
    <lineage>
        <taxon>unclassified sequences</taxon>
        <taxon>metagenomes</taxon>
        <taxon>ecological metagenomes</taxon>
    </lineage>
</organism>
<dbReference type="PANTHER" id="PTHR42793:SF1">
    <property type="entry name" value="PEPTIDYL-LYSINE N-ACETYLTRANSFERASE PATZ"/>
    <property type="match status" value="1"/>
</dbReference>